<evidence type="ECO:0000256" key="1">
    <source>
        <dbReference type="ARBA" id="ARBA00005755"/>
    </source>
</evidence>
<dbReference type="AlphaFoldDB" id="A0A1R3KU79"/>
<dbReference type="InterPro" id="IPR004868">
    <property type="entry name" value="DNA-dir_DNA_pol_B_mt/vir"/>
</dbReference>
<reference evidence="11" key="1">
    <citation type="submission" date="2013-09" db="EMBL/GenBank/DDBJ databases">
        <title>Corchorus olitorius genome sequencing.</title>
        <authorList>
            <person name="Alam M."/>
            <person name="Haque M.S."/>
            <person name="Islam M.S."/>
            <person name="Emdad E.M."/>
            <person name="Islam M.M."/>
            <person name="Ahmed B."/>
            <person name="Halim A."/>
            <person name="Hossen Q.M.M."/>
            <person name="Hossain M.Z."/>
            <person name="Ahmed R."/>
            <person name="Khan M.M."/>
            <person name="Islam R."/>
            <person name="Rashid M.M."/>
            <person name="Khan S.A."/>
            <person name="Rahman M.S."/>
            <person name="Alam M."/>
            <person name="Yahiya A.S."/>
            <person name="Khan M.S."/>
            <person name="Azam M.S."/>
            <person name="Haque T."/>
            <person name="Lashkar M.Z.H."/>
            <person name="Akhand A.I."/>
            <person name="Morshed G."/>
            <person name="Roy S."/>
            <person name="Uddin K.S."/>
            <person name="Rabeya T."/>
            <person name="Hossain A.S."/>
            <person name="Chowdhury A."/>
            <person name="Snigdha A.R."/>
            <person name="Mortoza M.S."/>
            <person name="Matin S.A."/>
            <person name="Hoque S.M.E."/>
            <person name="Islam M.K."/>
            <person name="Roy D.K."/>
            <person name="Haider R."/>
            <person name="Moosa M.M."/>
            <person name="Elias S.M."/>
            <person name="Hasan A.M."/>
            <person name="Jahan S."/>
            <person name="Shafiuddin M."/>
            <person name="Mahmood N."/>
            <person name="Shommy N.S."/>
        </authorList>
    </citation>
    <scope>NUCLEOTIDE SEQUENCE [LARGE SCALE GENOMIC DNA]</scope>
    <source>
        <strain evidence="11">cv. O-4</strain>
    </source>
</reference>
<evidence type="ECO:0000313" key="10">
    <source>
        <dbReference type="EMBL" id="OMP10632.1"/>
    </source>
</evidence>
<evidence type="ECO:0000256" key="8">
    <source>
        <dbReference type="ARBA" id="ARBA00049244"/>
    </source>
</evidence>
<dbReference type="GO" id="GO:0003887">
    <property type="term" value="F:DNA-directed DNA polymerase activity"/>
    <property type="evidence" value="ECO:0007669"/>
    <property type="project" value="UniProtKB-KW"/>
</dbReference>
<keyword evidence="6 10" id="KW-0239">DNA-directed DNA polymerase</keyword>
<keyword evidence="7" id="KW-0238">DNA-binding</keyword>
<evidence type="ECO:0000256" key="3">
    <source>
        <dbReference type="ARBA" id="ARBA00022679"/>
    </source>
</evidence>
<dbReference type="Pfam" id="PF03175">
    <property type="entry name" value="DNA_pol_B_2"/>
    <property type="match status" value="1"/>
</dbReference>
<evidence type="ECO:0000256" key="4">
    <source>
        <dbReference type="ARBA" id="ARBA00022695"/>
    </source>
</evidence>
<keyword evidence="3" id="KW-0808">Transferase</keyword>
<proteinExistence type="inferred from homology"/>
<dbReference type="SUPFAM" id="SSF56672">
    <property type="entry name" value="DNA/RNA polymerases"/>
    <property type="match status" value="1"/>
</dbReference>
<sequence length="104" mass="12123">MVVLEALLLEAVQRGHRKQDKPLLYSQALTIFRMKYYDSSNFPIHIPNKNEDSFIRRAYYGDHTDTYMPYGEGLDYYDVNSLYPFVMKVFLEPGGVPVWHGNLG</sequence>
<dbReference type="InterPro" id="IPR043502">
    <property type="entry name" value="DNA/RNA_pol_sf"/>
</dbReference>
<protein>
    <recommendedName>
        <fullName evidence="2">DNA-directed DNA polymerase</fullName>
        <ecNumber evidence="2">2.7.7.7</ecNumber>
    </recommendedName>
</protein>
<dbReference type="Gene3D" id="3.90.1600.10">
    <property type="entry name" value="Palm domain of DNA polymerase"/>
    <property type="match status" value="1"/>
</dbReference>
<gene>
    <name evidence="10" type="ORF">COLO4_04384</name>
</gene>
<evidence type="ECO:0000256" key="6">
    <source>
        <dbReference type="ARBA" id="ARBA00022932"/>
    </source>
</evidence>
<evidence type="ECO:0000313" key="11">
    <source>
        <dbReference type="Proteomes" id="UP000187203"/>
    </source>
</evidence>
<dbReference type="EC" id="2.7.7.7" evidence="2"/>
<evidence type="ECO:0000256" key="2">
    <source>
        <dbReference type="ARBA" id="ARBA00012417"/>
    </source>
</evidence>
<dbReference type="EMBL" id="AWUE01011428">
    <property type="protein sequence ID" value="OMP10632.1"/>
    <property type="molecule type" value="Genomic_DNA"/>
</dbReference>
<dbReference type="Proteomes" id="UP000187203">
    <property type="component" value="Unassembled WGS sequence"/>
</dbReference>
<dbReference type="GO" id="GO:0000166">
    <property type="term" value="F:nucleotide binding"/>
    <property type="evidence" value="ECO:0007669"/>
    <property type="project" value="InterPro"/>
</dbReference>
<dbReference type="GO" id="GO:0006260">
    <property type="term" value="P:DNA replication"/>
    <property type="evidence" value="ECO:0007669"/>
    <property type="project" value="UniProtKB-KW"/>
</dbReference>
<dbReference type="InterPro" id="IPR023211">
    <property type="entry name" value="DNA_pol_palm_dom_sf"/>
</dbReference>
<organism evidence="10 11">
    <name type="scientific">Corchorus olitorius</name>
    <dbReference type="NCBI Taxonomy" id="93759"/>
    <lineage>
        <taxon>Eukaryota</taxon>
        <taxon>Viridiplantae</taxon>
        <taxon>Streptophyta</taxon>
        <taxon>Embryophyta</taxon>
        <taxon>Tracheophyta</taxon>
        <taxon>Spermatophyta</taxon>
        <taxon>Magnoliopsida</taxon>
        <taxon>eudicotyledons</taxon>
        <taxon>Gunneridae</taxon>
        <taxon>Pentapetalae</taxon>
        <taxon>rosids</taxon>
        <taxon>malvids</taxon>
        <taxon>Malvales</taxon>
        <taxon>Malvaceae</taxon>
        <taxon>Grewioideae</taxon>
        <taxon>Apeibeae</taxon>
        <taxon>Corchorus</taxon>
    </lineage>
</organism>
<dbReference type="OrthoDB" id="1413807at2759"/>
<evidence type="ECO:0000256" key="5">
    <source>
        <dbReference type="ARBA" id="ARBA00022705"/>
    </source>
</evidence>
<comment type="catalytic activity">
    <reaction evidence="8">
        <text>DNA(n) + a 2'-deoxyribonucleoside 5'-triphosphate = DNA(n+1) + diphosphate</text>
        <dbReference type="Rhea" id="RHEA:22508"/>
        <dbReference type="Rhea" id="RHEA-COMP:17339"/>
        <dbReference type="Rhea" id="RHEA-COMP:17340"/>
        <dbReference type="ChEBI" id="CHEBI:33019"/>
        <dbReference type="ChEBI" id="CHEBI:61560"/>
        <dbReference type="ChEBI" id="CHEBI:173112"/>
        <dbReference type="EC" id="2.7.7.7"/>
    </reaction>
</comment>
<accession>A0A1R3KU79</accession>
<name>A0A1R3KU79_9ROSI</name>
<evidence type="ECO:0000256" key="7">
    <source>
        <dbReference type="ARBA" id="ARBA00023125"/>
    </source>
</evidence>
<dbReference type="GO" id="GO:0003677">
    <property type="term" value="F:DNA binding"/>
    <property type="evidence" value="ECO:0007669"/>
    <property type="project" value="UniProtKB-KW"/>
</dbReference>
<keyword evidence="5" id="KW-0235">DNA replication</keyword>
<keyword evidence="4" id="KW-0548">Nucleotidyltransferase</keyword>
<comment type="similarity">
    <text evidence="1">Belongs to the DNA polymerase type-B family.</text>
</comment>
<evidence type="ECO:0000259" key="9">
    <source>
        <dbReference type="Pfam" id="PF03175"/>
    </source>
</evidence>
<dbReference type="STRING" id="93759.A0A1R3KU79"/>
<feature type="domain" description="DNA-directed DNA polymerase family B mitochondria/virus" evidence="9">
    <location>
        <begin position="26"/>
        <end position="100"/>
    </location>
</feature>
<comment type="caution">
    <text evidence="10">The sequence shown here is derived from an EMBL/GenBank/DDBJ whole genome shotgun (WGS) entry which is preliminary data.</text>
</comment>
<keyword evidence="11" id="KW-1185">Reference proteome</keyword>